<feature type="compositionally biased region" description="Polar residues" evidence="1">
    <location>
        <begin position="198"/>
        <end position="217"/>
    </location>
</feature>
<evidence type="ECO:0000256" key="1">
    <source>
        <dbReference type="SAM" id="MobiDB-lite"/>
    </source>
</evidence>
<dbReference type="Gramene" id="Manes.03G206900.1.v8.1">
    <property type="protein sequence ID" value="Manes.03G206900.1.v8.1.CDS"/>
    <property type="gene ID" value="Manes.03G206900.v8.1"/>
</dbReference>
<accession>A0A2C9WAW2</accession>
<gene>
    <name evidence="3" type="ORF">MANES_03G206900v8</name>
</gene>
<comment type="caution">
    <text evidence="3">The sequence shown here is derived from an EMBL/GenBank/DDBJ whole genome shotgun (WGS) entry which is preliminary data.</text>
</comment>
<dbReference type="STRING" id="3983.A0A2C9WAW2"/>
<keyword evidence="2" id="KW-1133">Transmembrane helix</keyword>
<feature type="transmembrane region" description="Helical" evidence="2">
    <location>
        <begin position="151"/>
        <end position="171"/>
    </location>
</feature>
<feature type="compositionally biased region" description="Basic residues" evidence="1">
    <location>
        <begin position="88"/>
        <end position="100"/>
    </location>
</feature>
<keyword evidence="2" id="KW-0472">Membrane</keyword>
<name>A0A2C9WAW2_MANES</name>
<proteinExistence type="predicted"/>
<sequence length="233" mass="25306">MDHILSKERDFEVDLENGAKASVEDQSKDSISGLKIQAKQLFAKICGIFYDGTMKGEEGLKLCCDASEQVNLDGGKTISNVENQVVKEKRKKTSNKKASKPPRPPRGPSLDAADLMLIKEITELAMLKRARIERIKALKKMKAEKASSSNGNMFAMAFTILFFLVIIFQGMSSRVTSANIKGSPLSTETIQSSLKYFGNPSASVPNGPASESPNSVNPIAGSNPPENPRRAVE</sequence>
<organism evidence="3 4">
    <name type="scientific">Manihot esculenta</name>
    <name type="common">Cassava</name>
    <name type="synonym">Jatropha manihot</name>
    <dbReference type="NCBI Taxonomy" id="3983"/>
    <lineage>
        <taxon>Eukaryota</taxon>
        <taxon>Viridiplantae</taxon>
        <taxon>Streptophyta</taxon>
        <taxon>Embryophyta</taxon>
        <taxon>Tracheophyta</taxon>
        <taxon>Spermatophyta</taxon>
        <taxon>Magnoliopsida</taxon>
        <taxon>eudicotyledons</taxon>
        <taxon>Gunneridae</taxon>
        <taxon>Pentapetalae</taxon>
        <taxon>rosids</taxon>
        <taxon>fabids</taxon>
        <taxon>Malpighiales</taxon>
        <taxon>Euphorbiaceae</taxon>
        <taxon>Crotonoideae</taxon>
        <taxon>Manihoteae</taxon>
        <taxon>Manihot</taxon>
    </lineage>
</organism>
<dbReference type="OMA" id="QDSANHA"/>
<evidence type="ECO:0000256" key="2">
    <source>
        <dbReference type="SAM" id="Phobius"/>
    </source>
</evidence>
<dbReference type="OrthoDB" id="909678at2759"/>
<feature type="region of interest" description="Disordered" evidence="1">
    <location>
        <begin position="198"/>
        <end position="233"/>
    </location>
</feature>
<evidence type="ECO:0008006" key="5">
    <source>
        <dbReference type="Google" id="ProtNLM"/>
    </source>
</evidence>
<evidence type="ECO:0000313" key="4">
    <source>
        <dbReference type="Proteomes" id="UP000091857"/>
    </source>
</evidence>
<keyword evidence="4" id="KW-1185">Reference proteome</keyword>
<dbReference type="EMBL" id="CM004389">
    <property type="protein sequence ID" value="OAY56157.1"/>
    <property type="molecule type" value="Genomic_DNA"/>
</dbReference>
<dbReference type="Proteomes" id="UP000091857">
    <property type="component" value="Chromosome 3"/>
</dbReference>
<dbReference type="AlphaFoldDB" id="A0A2C9WAW2"/>
<keyword evidence="2" id="KW-0812">Transmembrane</keyword>
<evidence type="ECO:0000313" key="3">
    <source>
        <dbReference type="EMBL" id="OAY56157.1"/>
    </source>
</evidence>
<dbReference type="PANTHER" id="PTHR34188">
    <property type="entry name" value="OS01G0299500 PROTEIN"/>
    <property type="match status" value="1"/>
</dbReference>
<feature type="region of interest" description="Disordered" evidence="1">
    <location>
        <begin position="81"/>
        <end position="110"/>
    </location>
</feature>
<reference evidence="4" key="1">
    <citation type="journal article" date="2016" name="Nat. Biotechnol.">
        <title>Sequencing wild and cultivated cassava and related species reveals extensive interspecific hybridization and genetic diversity.</title>
        <authorList>
            <person name="Bredeson J.V."/>
            <person name="Lyons J.B."/>
            <person name="Prochnik S.E."/>
            <person name="Wu G.A."/>
            <person name="Ha C.M."/>
            <person name="Edsinger-Gonzales E."/>
            <person name="Grimwood J."/>
            <person name="Schmutz J."/>
            <person name="Rabbi I.Y."/>
            <person name="Egesi C."/>
            <person name="Nauluvula P."/>
            <person name="Lebot V."/>
            <person name="Ndunguru J."/>
            <person name="Mkamilo G."/>
            <person name="Bart R.S."/>
            <person name="Setter T.L."/>
            <person name="Gleadow R.M."/>
            <person name="Kulakow P."/>
            <person name="Ferguson M.E."/>
            <person name="Rounsley S."/>
            <person name="Rokhsar D.S."/>
        </authorList>
    </citation>
    <scope>NUCLEOTIDE SEQUENCE [LARGE SCALE GENOMIC DNA]</scope>
    <source>
        <strain evidence="4">cv. AM560-2</strain>
    </source>
</reference>
<protein>
    <recommendedName>
        <fullName evidence="5">Transmembrane protein</fullName>
    </recommendedName>
</protein>
<dbReference type="PANTHER" id="PTHR34188:SF20">
    <property type="entry name" value="PROTEIN, PUTATIVE-RELATED"/>
    <property type="match status" value="1"/>
</dbReference>